<name>A0ACB7TK44_HYAAI</name>
<organism evidence="1 2">
    <name type="scientific">Hyalomma asiaticum</name>
    <name type="common">Tick</name>
    <dbReference type="NCBI Taxonomy" id="266040"/>
    <lineage>
        <taxon>Eukaryota</taxon>
        <taxon>Metazoa</taxon>
        <taxon>Ecdysozoa</taxon>
        <taxon>Arthropoda</taxon>
        <taxon>Chelicerata</taxon>
        <taxon>Arachnida</taxon>
        <taxon>Acari</taxon>
        <taxon>Parasitiformes</taxon>
        <taxon>Ixodida</taxon>
        <taxon>Ixodoidea</taxon>
        <taxon>Ixodidae</taxon>
        <taxon>Hyalomminae</taxon>
        <taxon>Hyalomma</taxon>
    </lineage>
</organism>
<dbReference type="Proteomes" id="UP000821845">
    <property type="component" value="Chromosome 1"/>
</dbReference>
<reference evidence="1" key="1">
    <citation type="submission" date="2020-05" db="EMBL/GenBank/DDBJ databases">
        <title>Large-scale comparative analyses of tick genomes elucidate their genetic diversity and vector capacities.</title>
        <authorList>
            <person name="Jia N."/>
            <person name="Wang J."/>
            <person name="Shi W."/>
            <person name="Du L."/>
            <person name="Sun Y."/>
            <person name="Zhan W."/>
            <person name="Jiang J."/>
            <person name="Wang Q."/>
            <person name="Zhang B."/>
            <person name="Ji P."/>
            <person name="Sakyi L.B."/>
            <person name="Cui X."/>
            <person name="Yuan T."/>
            <person name="Jiang B."/>
            <person name="Yang W."/>
            <person name="Lam T.T.-Y."/>
            <person name="Chang Q."/>
            <person name="Ding S."/>
            <person name="Wang X."/>
            <person name="Zhu J."/>
            <person name="Ruan X."/>
            <person name="Zhao L."/>
            <person name="Wei J."/>
            <person name="Que T."/>
            <person name="Du C."/>
            <person name="Cheng J."/>
            <person name="Dai P."/>
            <person name="Han X."/>
            <person name="Huang E."/>
            <person name="Gao Y."/>
            <person name="Liu J."/>
            <person name="Shao H."/>
            <person name="Ye R."/>
            <person name="Li L."/>
            <person name="Wei W."/>
            <person name="Wang X."/>
            <person name="Wang C."/>
            <person name="Yang T."/>
            <person name="Huo Q."/>
            <person name="Li W."/>
            <person name="Guo W."/>
            <person name="Chen H."/>
            <person name="Zhou L."/>
            <person name="Ni X."/>
            <person name="Tian J."/>
            <person name="Zhou Y."/>
            <person name="Sheng Y."/>
            <person name="Liu T."/>
            <person name="Pan Y."/>
            <person name="Xia L."/>
            <person name="Li J."/>
            <person name="Zhao F."/>
            <person name="Cao W."/>
        </authorList>
    </citation>
    <scope>NUCLEOTIDE SEQUENCE</scope>
    <source>
        <strain evidence="1">Hyas-2018</strain>
    </source>
</reference>
<gene>
    <name evidence="1" type="ORF">HPB50_014129</name>
</gene>
<proteinExistence type="predicted"/>
<comment type="caution">
    <text evidence="1">The sequence shown here is derived from an EMBL/GenBank/DDBJ whole genome shotgun (WGS) entry which is preliminary data.</text>
</comment>
<sequence>MTCQLCGKDHTMADRTCKAKYKTPFLVKKLRWEKARQEKEDGYYTAQERPSNANIARDRSESFPRLPQERKSRSRSRSRARSQSRSHLRAKEPQNSGAAASLQEPADRDVLWSGGASSVTGAGDSDRTRDCELEELICDCCGWRMVASTCPSDAELGRHMSDSAGWRVVSAPIGDSSGSGTHADTETCAGQRLRSVFTATCPTMLSV</sequence>
<evidence type="ECO:0000313" key="2">
    <source>
        <dbReference type="Proteomes" id="UP000821845"/>
    </source>
</evidence>
<evidence type="ECO:0000313" key="1">
    <source>
        <dbReference type="EMBL" id="KAH6946586.1"/>
    </source>
</evidence>
<accession>A0ACB7TK44</accession>
<keyword evidence="2" id="KW-1185">Reference proteome</keyword>
<protein>
    <submittedName>
        <fullName evidence="1">Uncharacterized protein</fullName>
    </submittedName>
</protein>
<dbReference type="EMBL" id="CM023481">
    <property type="protein sequence ID" value="KAH6946586.1"/>
    <property type="molecule type" value="Genomic_DNA"/>
</dbReference>